<keyword evidence="4" id="KW-1003">Cell membrane</keyword>
<evidence type="ECO:0008006" key="12">
    <source>
        <dbReference type="Google" id="ProtNLM"/>
    </source>
</evidence>
<evidence type="ECO:0000256" key="8">
    <source>
        <dbReference type="ARBA" id="ARBA00026081"/>
    </source>
</evidence>
<feature type="transmembrane region" description="Helical" evidence="9">
    <location>
        <begin position="107"/>
        <end position="127"/>
    </location>
</feature>
<comment type="subcellular location">
    <subcellularLocation>
        <location evidence="2">Cell membrane</location>
        <topology evidence="2">Multi-pass membrane protein</topology>
    </subcellularLocation>
</comment>
<dbReference type="Pfam" id="PF03739">
    <property type="entry name" value="LptF_LptG"/>
    <property type="match status" value="1"/>
</dbReference>
<evidence type="ECO:0000256" key="9">
    <source>
        <dbReference type="SAM" id="Phobius"/>
    </source>
</evidence>
<dbReference type="InterPro" id="IPR005495">
    <property type="entry name" value="LptG/LptF_permease"/>
</dbReference>
<dbReference type="GO" id="GO:0043190">
    <property type="term" value="C:ATP-binding cassette (ABC) transporter complex"/>
    <property type="evidence" value="ECO:0007669"/>
    <property type="project" value="TreeGrafter"/>
</dbReference>
<protein>
    <recommendedName>
        <fullName evidence="12">Lipopolysaccharide export system permease protein</fullName>
    </recommendedName>
</protein>
<dbReference type="OrthoDB" id="9776227at2"/>
<evidence type="ECO:0000256" key="5">
    <source>
        <dbReference type="ARBA" id="ARBA00022692"/>
    </source>
</evidence>
<keyword evidence="5 9" id="KW-0812">Transmembrane</keyword>
<gene>
    <name evidence="10" type="ORF">CKF59_00035</name>
</gene>
<feature type="transmembrane region" description="Helical" evidence="9">
    <location>
        <begin position="347"/>
        <end position="364"/>
    </location>
</feature>
<feature type="transmembrane region" description="Helical" evidence="9">
    <location>
        <begin position="21"/>
        <end position="40"/>
    </location>
</feature>
<evidence type="ECO:0000256" key="3">
    <source>
        <dbReference type="ARBA" id="ARBA00007725"/>
    </source>
</evidence>
<proteinExistence type="inferred from homology"/>
<evidence type="ECO:0000313" key="10">
    <source>
        <dbReference type="EMBL" id="RIY38923.1"/>
    </source>
</evidence>
<dbReference type="PANTHER" id="PTHR33529:SF2">
    <property type="entry name" value="LIPOPOLYSACCHARIDE EXPORT SYSTEM PERMEASE PROTEIN LPTG"/>
    <property type="match status" value="1"/>
</dbReference>
<comment type="subunit">
    <text evidence="8">Component of the lipopolysaccharide transport and assembly complex. The LptBFG transporter is composed of two ATP-binding proteins (LptB) and two transmembrane proteins (LptF and LptG).</text>
</comment>
<evidence type="ECO:0000313" key="11">
    <source>
        <dbReference type="Proteomes" id="UP000265964"/>
    </source>
</evidence>
<evidence type="ECO:0000256" key="2">
    <source>
        <dbReference type="ARBA" id="ARBA00004651"/>
    </source>
</evidence>
<keyword evidence="7 9" id="KW-0472">Membrane</keyword>
<feature type="transmembrane region" description="Helical" evidence="9">
    <location>
        <begin position="60"/>
        <end position="87"/>
    </location>
</feature>
<evidence type="ECO:0000256" key="1">
    <source>
        <dbReference type="ARBA" id="ARBA00002265"/>
    </source>
</evidence>
<comment type="caution">
    <text evidence="10">The sequence shown here is derived from an EMBL/GenBank/DDBJ whole genome shotgun (WGS) entry which is preliminary data.</text>
</comment>
<keyword evidence="6 9" id="KW-1133">Transmembrane helix</keyword>
<dbReference type="Proteomes" id="UP000265964">
    <property type="component" value="Unassembled WGS sequence"/>
</dbReference>
<name>A0A3A1YKX5_9GAMM</name>
<dbReference type="GO" id="GO:0015920">
    <property type="term" value="P:lipopolysaccharide transport"/>
    <property type="evidence" value="ECO:0007669"/>
    <property type="project" value="TreeGrafter"/>
</dbReference>
<reference evidence="10 11" key="1">
    <citation type="submission" date="2017-08" db="EMBL/GenBank/DDBJ databases">
        <title>Reclassification of Bisgaard taxon 37 and 44.</title>
        <authorList>
            <person name="Christensen H."/>
        </authorList>
    </citation>
    <scope>NUCLEOTIDE SEQUENCE [LARGE SCALE GENOMIC DNA]</scope>
    <source>
        <strain evidence="10 11">EEAB3T1</strain>
    </source>
</reference>
<evidence type="ECO:0000256" key="4">
    <source>
        <dbReference type="ARBA" id="ARBA00022475"/>
    </source>
</evidence>
<sequence>MLWRAIGVTLFRILDRYLVKKVSITVTFTLIGLVLFSLIIRITEEISNVGRGAYTLTDALLYSLMLAAPDINTFFPMAGLLGAMIALGQMASHSELIIIQSVGVSRLRIFLGLLWFIIPFSLLNLAVQQWVAPQAASYGYAMKSAKLNNGNFYTSNQTLWSKANGEFVYAQVGNQANLQDILILQYDETNYAIKKIIIGERALWDNQDKLWHIQKVQEFTYQIQNDSGLTTSQEQEIKNNINQDNQFLFGLLQKELATNQSFNVKLYSNYVWESTLTPDKLLLVNQDRNNFTLTSLWSYISFLTETNQNSDSYRYLFWSKVFAGLSFFVMMFVATSSIFGNMRNVSIMLKIFFAVILGLVFYVLNNTVGPLLTTYGLAPIVASLIPSLLFFIYGLYLARRK</sequence>
<keyword evidence="11" id="KW-1185">Reference proteome</keyword>
<dbReference type="AlphaFoldDB" id="A0A3A1YKX5"/>
<organism evidence="10 11">
    <name type="scientific">Psittacicella gerlachiana</name>
    <dbReference type="NCBI Taxonomy" id="2028574"/>
    <lineage>
        <taxon>Bacteria</taxon>
        <taxon>Pseudomonadati</taxon>
        <taxon>Pseudomonadota</taxon>
        <taxon>Gammaproteobacteria</taxon>
        <taxon>Pasteurellales</taxon>
        <taxon>Psittacicellaceae</taxon>
        <taxon>Psittacicella</taxon>
    </lineage>
</organism>
<accession>A0A3A1YKX5</accession>
<comment type="function">
    <text evidence="1">Part of the ABC transporter complex LptBFG involved in the translocation of lipopolysaccharide (LPS) from the inner membrane to the outer membrane.</text>
</comment>
<dbReference type="PANTHER" id="PTHR33529">
    <property type="entry name" value="SLR0882 PROTEIN-RELATED"/>
    <property type="match status" value="1"/>
</dbReference>
<dbReference type="EMBL" id="NRJF01000001">
    <property type="protein sequence ID" value="RIY38923.1"/>
    <property type="molecule type" value="Genomic_DNA"/>
</dbReference>
<evidence type="ECO:0000256" key="7">
    <source>
        <dbReference type="ARBA" id="ARBA00023136"/>
    </source>
</evidence>
<feature type="transmembrane region" description="Helical" evidence="9">
    <location>
        <begin position="376"/>
        <end position="398"/>
    </location>
</feature>
<evidence type="ECO:0000256" key="6">
    <source>
        <dbReference type="ARBA" id="ARBA00022989"/>
    </source>
</evidence>
<comment type="similarity">
    <text evidence="3">Belongs to the LptF/LptG family.</text>
</comment>
<feature type="transmembrane region" description="Helical" evidence="9">
    <location>
        <begin position="315"/>
        <end position="335"/>
    </location>
</feature>